<organism evidence="5 6">
    <name type="scientific">Streptomyces venetus</name>
    <dbReference type="NCBI Taxonomy" id="1701086"/>
    <lineage>
        <taxon>Bacteria</taxon>
        <taxon>Bacillati</taxon>
        <taxon>Actinomycetota</taxon>
        <taxon>Actinomycetes</taxon>
        <taxon>Kitasatosporales</taxon>
        <taxon>Streptomycetaceae</taxon>
        <taxon>Streptomyces</taxon>
    </lineage>
</organism>
<name>A0ABP8FSN7_9ACTN</name>
<evidence type="ECO:0000313" key="6">
    <source>
        <dbReference type="Proteomes" id="UP001501115"/>
    </source>
</evidence>
<dbReference type="InterPro" id="IPR051081">
    <property type="entry name" value="HTH_MetalResp_TranReg"/>
</dbReference>
<keyword evidence="6" id="KW-1185">Reference proteome</keyword>
<dbReference type="Gene3D" id="1.10.10.10">
    <property type="entry name" value="Winged helix-like DNA-binding domain superfamily/Winged helix DNA-binding domain"/>
    <property type="match status" value="1"/>
</dbReference>
<accession>A0ABP8FSN7</accession>
<evidence type="ECO:0000256" key="1">
    <source>
        <dbReference type="ARBA" id="ARBA00023015"/>
    </source>
</evidence>
<dbReference type="PROSITE" id="PS50987">
    <property type="entry name" value="HTH_ARSR_2"/>
    <property type="match status" value="1"/>
</dbReference>
<dbReference type="EMBL" id="BAABET010000004">
    <property type="protein sequence ID" value="GAA4310132.1"/>
    <property type="molecule type" value="Genomic_DNA"/>
</dbReference>
<dbReference type="SUPFAM" id="SSF46785">
    <property type="entry name" value="Winged helix' DNA-binding domain"/>
    <property type="match status" value="1"/>
</dbReference>
<dbReference type="InterPro" id="IPR001845">
    <property type="entry name" value="HTH_ArsR_DNA-bd_dom"/>
</dbReference>
<dbReference type="InterPro" id="IPR011991">
    <property type="entry name" value="ArsR-like_HTH"/>
</dbReference>
<reference evidence="6" key="1">
    <citation type="journal article" date="2019" name="Int. J. Syst. Evol. Microbiol.">
        <title>The Global Catalogue of Microorganisms (GCM) 10K type strain sequencing project: providing services to taxonomists for standard genome sequencing and annotation.</title>
        <authorList>
            <consortium name="The Broad Institute Genomics Platform"/>
            <consortium name="The Broad Institute Genome Sequencing Center for Infectious Disease"/>
            <person name="Wu L."/>
            <person name="Ma J."/>
        </authorList>
    </citation>
    <scope>NUCLEOTIDE SEQUENCE [LARGE SCALE GENOMIC DNA]</scope>
    <source>
        <strain evidence="6">JCM 31290</strain>
    </source>
</reference>
<dbReference type="InterPro" id="IPR036390">
    <property type="entry name" value="WH_DNA-bd_sf"/>
</dbReference>
<comment type="caution">
    <text evidence="5">The sequence shown here is derived from an EMBL/GenBank/DDBJ whole genome shotgun (WGS) entry which is preliminary data.</text>
</comment>
<dbReference type="PANTHER" id="PTHR33154">
    <property type="entry name" value="TRANSCRIPTIONAL REGULATOR, ARSR FAMILY"/>
    <property type="match status" value="1"/>
</dbReference>
<proteinExistence type="predicted"/>
<protein>
    <submittedName>
        <fullName evidence="5">Helix-turn-helix domain-containing protein</fullName>
    </submittedName>
</protein>
<dbReference type="InterPro" id="IPR036388">
    <property type="entry name" value="WH-like_DNA-bd_sf"/>
</dbReference>
<gene>
    <name evidence="5" type="ORF">GCM10023086_29790</name>
</gene>
<dbReference type="CDD" id="cd00090">
    <property type="entry name" value="HTH_ARSR"/>
    <property type="match status" value="1"/>
</dbReference>
<feature type="domain" description="HTH arsR-type" evidence="4">
    <location>
        <begin position="17"/>
        <end position="112"/>
    </location>
</feature>
<keyword evidence="2" id="KW-0238">DNA-binding</keyword>
<sequence length="112" mass="12674">MPDAAAWTARQWEDAVMRTRAARQGCDMLRTPTDETRLRILAWMKEPGPAAHGVTADAVAERFSLPCPVAVTHLRLLEATGMLRTSRSAGRVHYHRDEMRIAEVARMFEKGW</sequence>
<dbReference type="Proteomes" id="UP001501115">
    <property type="component" value="Unassembled WGS sequence"/>
</dbReference>
<evidence type="ECO:0000256" key="3">
    <source>
        <dbReference type="ARBA" id="ARBA00023163"/>
    </source>
</evidence>
<dbReference type="PANTHER" id="PTHR33154:SF32">
    <property type="entry name" value="TRANSCRIPTIONAL REGULATORY PROTEIN"/>
    <property type="match status" value="1"/>
</dbReference>
<keyword evidence="1" id="KW-0805">Transcription regulation</keyword>
<evidence type="ECO:0000256" key="2">
    <source>
        <dbReference type="ARBA" id="ARBA00023125"/>
    </source>
</evidence>
<evidence type="ECO:0000313" key="5">
    <source>
        <dbReference type="EMBL" id="GAA4310132.1"/>
    </source>
</evidence>
<keyword evidence="3" id="KW-0804">Transcription</keyword>
<evidence type="ECO:0000259" key="4">
    <source>
        <dbReference type="PROSITE" id="PS50987"/>
    </source>
</evidence>